<evidence type="ECO:0000259" key="4">
    <source>
        <dbReference type="Pfam" id="PF17120"/>
    </source>
</evidence>
<feature type="compositionally biased region" description="Polar residues" evidence="3">
    <location>
        <begin position="296"/>
        <end position="305"/>
    </location>
</feature>
<dbReference type="GO" id="GO:0005774">
    <property type="term" value="C:vacuolar membrane"/>
    <property type="evidence" value="ECO:0007669"/>
    <property type="project" value="TreeGrafter"/>
</dbReference>
<keyword evidence="1" id="KW-0853">WD repeat</keyword>
<dbReference type="GO" id="GO:1904263">
    <property type="term" value="P:positive regulation of TORC1 signaling"/>
    <property type="evidence" value="ECO:0007669"/>
    <property type="project" value="TreeGrafter"/>
</dbReference>
<evidence type="ECO:0000313" key="5">
    <source>
        <dbReference type="EMBL" id="TEB29266.1"/>
    </source>
</evidence>
<comment type="caution">
    <text evidence="5">The sequence shown here is derived from an EMBL/GenBank/DDBJ whole genome shotgun (WGS) entry which is preliminary data.</text>
</comment>
<evidence type="ECO:0000313" key="6">
    <source>
        <dbReference type="Proteomes" id="UP000298030"/>
    </source>
</evidence>
<dbReference type="Proteomes" id="UP000298030">
    <property type="component" value="Unassembled WGS sequence"/>
</dbReference>
<accession>A0A4Y7T521</accession>
<protein>
    <recommendedName>
        <fullName evidence="4">WDR59/RTC1-like RING zinc finger domain-containing protein</fullName>
    </recommendedName>
</protein>
<proteinExistence type="predicted"/>
<dbReference type="PANTHER" id="PTHR46170:SF1">
    <property type="entry name" value="GATOR COMPLEX PROTEIN WDR59"/>
    <property type="match status" value="1"/>
</dbReference>
<feature type="region of interest" description="Disordered" evidence="3">
    <location>
        <begin position="256"/>
        <end position="322"/>
    </location>
</feature>
<dbReference type="GO" id="GO:0034198">
    <property type="term" value="P:cellular response to amino acid starvation"/>
    <property type="evidence" value="ECO:0007669"/>
    <property type="project" value="TreeGrafter"/>
</dbReference>
<dbReference type="GO" id="GO:0035591">
    <property type="term" value="F:signaling adaptor activity"/>
    <property type="evidence" value="ECO:0007669"/>
    <property type="project" value="TreeGrafter"/>
</dbReference>
<organism evidence="5 6">
    <name type="scientific">Coprinellus micaceus</name>
    <name type="common">Glistening ink-cap mushroom</name>
    <name type="synonym">Coprinus micaceus</name>
    <dbReference type="NCBI Taxonomy" id="71717"/>
    <lineage>
        <taxon>Eukaryota</taxon>
        <taxon>Fungi</taxon>
        <taxon>Dikarya</taxon>
        <taxon>Basidiomycota</taxon>
        <taxon>Agaricomycotina</taxon>
        <taxon>Agaricomycetes</taxon>
        <taxon>Agaricomycetidae</taxon>
        <taxon>Agaricales</taxon>
        <taxon>Agaricineae</taxon>
        <taxon>Psathyrellaceae</taxon>
        <taxon>Coprinellus</taxon>
    </lineage>
</organism>
<dbReference type="AlphaFoldDB" id="A0A4Y7T521"/>
<sequence>MMDTTNIAGPDRLVAVDYVFSSTSLIDVCERNARAAKEKGRFDHERIFRTLQSLFRTPEKREEGQPAQADDSFSSDLLAIGLIMQLYSDLAKSKDIQMLAILSVIVLQTPHGSNKSRLAPTLVPAAVHPPEILPAISRLPPIKTTGFNDYFSLARSINNMPSPMSPGWSVGGTTPSPLGGPAVAPSVASSNSSRGSWGSLFGAGGMRQFMSGVQDTLKDGLTTPGSEVPGNVIEAQFLANLTKMAEKGHVHHPPIKLAAASSGDSGSSGGGTTATGTQANEGPGAGRKKRLRKDSSIASTGSGVSRSWADSAPSNLGHPQRSLSMSFSAAVQQKRSLRRLKDVGALQEKQLVVFHPPIMEESPPPLFPLEVLSQFRRHVLVYAELLFRWELFHKRLELLKAVEKPGIPLNKERSQHQEDQQHGLGLVRMCARPDCPMLLEPKTHVCSHCGTPSPLPGCTICRLPVKGLSRSCLRCHHVTHISCWTKLDVPICPTGCGCFCSVPSGLDTRPPTRIGSSPPANTLLLSSLSPGYS</sequence>
<keyword evidence="2" id="KW-0677">Repeat</keyword>
<evidence type="ECO:0000256" key="3">
    <source>
        <dbReference type="SAM" id="MobiDB-lite"/>
    </source>
</evidence>
<feature type="domain" description="WDR59/RTC1-like RING zinc finger" evidence="4">
    <location>
        <begin position="458"/>
        <end position="501"/>
    </location>
</feature>
<feature type="compositionally biased region" description="Low complexity" evidence="3">
    <location>
        <begin position="179"/>
        <end position="195"/>
    </location>
</feature>
<gene>
    <name evidence="5" type="ORF">FA13DRAFT_671146</name>
</gene>
<name>A0A4Y7T521_COPMI</name>
<dbReference type="STRING" id="71717.A0A4Y7T521"/>
<dbReference type="PANTHER" id="PTHR46170">
    <property type="entry name" value="GATOR COMPLEX PROTEIN WDR59"/>
    <property type="match status" value="1"/>
</dbReference>
<feature type="region of interest" description="Disordered" evidence="3">
    <location>
        <begin position="173"/>
        <end position="195"/>
    </location>
</feature>
<keyword evidence="6" id="KW-1185">Reference proteome</keyword>
<dbReference type="InterPro" id="IPR049566">
    <property type="entry name" value="WDR59_RTC1-like_RING_Znf"/>
</dbReference>
<dbReference type="Pfam" id="PF17120">
    <property type="entry name" value="zf-RING_16"/>
    <property type="match status" value="1"/>
</dbReference>
<evidence type="ECO:0000256" key="2">
    <source>
        <dbReference type="ARBA" id="ARBA00022737"/>
    </source>
</evidence>
<dbReference type="EMBL" id="QPFP01000028">
    <property type="protein sequence ID" value="TEB29266.1"/>
    <property type="molecule type" value="Genomic_DNA"/>
</dbReference>
<dbReference type="GO" id="GO:0035859">
    <property type="term" value="C:Seh1-associated complex"/>
    <property type="evidence" value="ECO:0007669"/>
    <property type="project" value="TreeGrafter"/>
</dbReference>
<evidence type="ECO:0000256" key="1">
    <source>
        <dbReference type="ARBA" id="ARBA00022574"/>
    </source>
</evidence>
<dbReference type="InterPro" id="IPR049567">
    <property type="entry name" value="WDR59-like"/>
</dbReference>
<dbReference type="OrthoDB" id="311712at2759"/>
<reference evidence="5 6" key="1">
    <citation type="journal article" date="2019" name="Nat. Ecol. Evol.">
        <title>Megaphylogeny resolves global patterns of mushroom evolution.</title>
        <authorList>
            <person name="Varga T."/>
            <person name="Krizsan K."/>
            <person name="Foldi C."/>
            <person name="Dima B."/>
            <person name="Sanchez-Garcia M."/>
            <person name="Sanchez-Ramirez S."/>
            <person name="Szollosi G.J."/>
            <person name="Szarkandi J.G."/>
            <person name="Papp V."/>
            <person name="Albert L."/>
            <person name="Andreopoulos W."/>
            <person name="Angelini C."/>
            <person name="Antonin V."/>
            <person name="Barry K.W."/>
            <person name="Bougher N.L."/>
            <person name="Buchanan P."/>
            <person name="Buyck B."/>
            <person name="Bense V."/>
            <person name="Catcheside P."/>
            <person name="Chovatia M."/>
            <person name="Cooper J."/>
            <person name="Damon W."/>
            <person name="Desjardin D."/>
            <person name="Finy P."/>
            <person name="Geml J."/>
            <person name="Haridas S."/>
            <person name="Hughes K."/>
            <person name="Justo A."/>
            <person name="Karasinski D."/>
            <person name="Kautmanova I."/>
            <person name="Kiss B."/>
            <person name="Kocsube S."/>
            <person name="Kotiranta H."/>
            <person name="LaButti K.M."/>
            <person name="Lechner B.E."/>
            <person name="Liimatainen K."/>
            <person name="Lipzen A."/>
            <person name="Lukacs Z."/>
            <person name="Mihaltcheva S."/>
            <person name="Morgado L.N."/>
            <person name="Niskanen T."/>
            <person name="Noordeloos M.E."/>
            <person name="Ohm R.A."/>
            <person name="Ortiz-Santana B."/>
            <person name="Ovrebo C."/>
            <person name="Racz N."/>
            <person name="Riley R."/>
            <person name="Savchenko A."/>
            <person name="Shiryaev A."/>
            <person name="Soop K."/>
            <person name="Spirin V."/>
            <person name="Szebenyi C."/>
            <person name="Tomsovsky M."/>
            <person name="Tulloss R.E."/>
            <person name="Uehling J."/>
            <person name="Grigoriev I.V."/>
            <person name="Vagvolgyi C."/>
            <person name="Papp T."/>
            <person name="Martin F.M."/>
            <person name="Miettinen O."/>
            <person name="Hibbett D.S."/>
            <person name="Nagy L.G."/>
        </authorList>
    </citation>
    <scope>NUCLEOTIDE SEQUENCE [LARGE SCALE GENOMIC DNA]</scope>
    <source>
        <strain evidence="5 6">FP101781</strain>
    </source>
</reference>